<feature type="compositionally biased region" description="Low complexity" evidence="1">
    <location>
        <begin position="28"/>
        <end position="46"/>
    </location>
</feature>
<proteinExistence type="predicted"/>
<feature type="compositionally biased region" description="Polar residues" evidence="1">
    <location>
        <begin position="197"/>
        <end position="216"/>
    </location>
</feature>
<evidence type="ECO:0000313" key="2">
    <source>
        <dbReference type="EMBL" id="VDP80283.1"/>
    </source>
</evidence>
<dbReference type="EMBL" id="UZAL01042644">
    <property type="protein sequence ID" value="VDP80283.1"/>
    <property type="molecule type" value="Genomic_DNA"/>
</dbReference>
<gene>
    <name evidence="2" type="ORF">SMTD_LOCUS19604</name>
</gene>
<dbReference type="Proteomes" id="UP000269396">
    <property type="component" value="Unassembled WGS sequence"/>
</dbReference>
<dbReference type="STRING" id="31246.A0A183PZ18"/>
<evidence type="ECO:0000256" key="1">
    <source>
        <dbReference type="SAM" id="MobiDB-lite"/>
    </source>
</evidence>
<name>A0A183PZ18_9TREM</name>
<feature type="region of interest" description="Disordered" evidence="1">
    <location>
        <begin position="401"/>
        <end position="431"/>
    </location>
</feature>
<feature type="compositionally biased region" description="Polar residues" evidence="1">
    <location>
        <begin position="173"/>
        <end position="187"/>
    </location>
</feature>
<organism evidence="2 3">
    <name type="scientific">Schistosoma mattheei</name>
    <dbReference type="NCBI Taxonomy" id="31246"/>
    <lineage>
        <taxon>Eukaryota</taxon>
        <taxon>Metazoa</taxon>
        <taxon>Spiralia</taxon>
        <taxon>Lophotrochozoa</taxon>
        <taxon>Platyhelminthes</taxon>
        <taxon>Trematoda</taxon>
        <taxon>Digenea</taxon>
        <taxon>Strigeidida</taxon>
        <taxon>Schistosomatoidea</taxon>
        <taxon>Schistosomatidae</taxon>
        <taxon>Schistosoma</taxon>
    </lineage>
</organism>
<feature type="region of interest" description="Disordered" evidence="1">
    <location>
        <begin position="25"/>
        <end position="51"/>
    </location>
</feature>
<accession>A0A183PZ18</accession>
<sequence>MRKKTEIQPPYLPDLTNEALGINSQNISGRSVGSPGSSSGGSFEAGSQRHMSSNSPLIRLLKSNGSDADISSWADDPSVRTVLGIRGSVVADVAHILLEYGHQVFGIQFKSLFQLAQHLVANRYVNSRSKHAFALIAHAANPPSSFSPPPSTALAEMLQKGSVKSAFGKIQNKRQNSSTSDLSSCKSECTKNESFHPPSTNNVDSPVTNVSRSTVPDNRHLNLPIPNLNHNLNNHGLPSVPSLIGSGDNPAMQMPHCSTPQRGNCYKPYELQTSLPQTSGVGAYTAAVLASPGTPGLTHPSTAMALAAAAAVAAHQKQQSGVSNFPSCVLGSNFPSALGPIPGPISPSVDSRHITANTNTSTPPIAHTEKHTSILEPSTPKSQCDSAYTNLGGYHSPITNSSMHPAHQITSPYPRSQQPPAPLPPGVGARSPYAQVSHLSAASTDCSQVGFKRTVLPHPGEAPGAYEPSVCFTILNIFSLR</sequence>
<evidence type="ECO:0000313" key="3">
    <source>
        <dbReference type="Proteomes" id="UP000269396"/>
    </source>
</evidence>
<reference evidence="2 3" key="1">
    <citation type="submission" date="2018-11" db="EMBL/GenBank/DDBJ databases">
        <authorList>
            <consortium name="Pathogen Informatics"/>
        </authorList>
    </citation>
    <scope>NUCLEOTIDE SEQUENCE [LARGE SCALE GENOMIC DNA]</scope>
    <source>
        <strain>Denwood</strain>
        <strain evidence="3">Zambia</strain>
    </source>
</reference>
<protein>
    <submittedName>
        <fullName evidence="2">Uncharacterized protein</fullName>
    </submittedName>
</protein>
<dbReference type="AlphaFoldDB" id="A0A183PZ18"/>
<keyword evidence="3" id="KW-1185">Reference proteome</keyword>
<feature type="region of interest" description="Disordered" evidence="1">
    <location>
        <begin position="167"/>
        <end position="222"/>
    </location>
</feature>